<proteinExistence type="predicted"/>
<dbReference type="SUPFAM" id="SSF56784">
    <property type="entry name" value="HAD-like"/>
    <property type="match status" value="1"/>
</dbReference>
<evidence type="ECO:0000313" key="3">
    <source>
        <dbReference type="Proteomes" id="UP000467700"/>
    </source>
</evidence>
<dbReference type="Proteomes" id="UP000467700">
    <property type="component" value="Unassembled WGS sequence"/>
</dbReference>
<evidence type="ECO:0000313" key="2">
    <source>
        <dbReference type="EMBL" id="CAA7260517.1"/>
    </source>
</evidence>
<organism evidence="2 3">
    <name type="scientific">Cyclocybe aegerita</name>
    <name type="common">Black poplar mushroom</name>
    <name type="synonym">Agrocybe aegerita</name>
    <dbReference type="NCBI Taxonomy" id="1973307"/>
    <lineage>
        <taxon>Eukaryota</taxon>
        <taxon>Fungi</taxon>
        <taxon>Dikarya</taxon>
        <taxon>Basidiomycota</taxon>
        <taxon>Agaricomycotina</taxon>
        <taxon>Agaricomycetes</taxon>
        <taxon>Agaricomycetidae</taxon>
        <taxon>Agaricales</taxon>
        <taxon>Agaricineae</taxon>
        <taxon>Bolbitiaceae</taxon>
        <taxon>Cyclocybe</taxon>
    </lineage>
</organism>
<dbReference type="Gene3D" id="3.40.50.1000">
    <property type="entry name" value="HAD superfamily/HAD-like"/>
    <property type="match status" value="1"/>
</dbReference>
<feature type="region of interest" description="Disordered" evidence="1">
    <location>
        <begin position="213"/>
        <end position="238"/>
    </location>
</feature>
<dbReference type="OrthoDB" id="198652at2759"/>
<dbReference type="InterPro" id="IPR027706">
    <property type="entry name" value="PGP_Pase"/>
</dbReference>
<name>A0A8S0XML8_CYCAE</name>
<reference evidence="2 3" key="1">
    <citation type="submission" date="2020-01" db="EMBL/GenBank/DDBJ databases">
        <authorList>
            <person name="Gupta K D."/>
        </authorList>
    </citation>
    <scope>NUCLEOTIDE SEQUENCE [LARGE SCALE GENOMIC DNA]</scope>
</reference>
<dbReference type="GO" id="GO:0008962">
    <property type="term" value="F:phosphatidylglycerophosphatase activity"/>
    <property type="evidence" value="ECO:0007669"/>
    <property type="project" value="InterPro"/>
</dbReference>
<dbReference type="Pfam" id="PF09419">
    <property type="entry name" value="PGP_phosphatase"/>
    <property type="match status" value="1"/>
</dbReference>
<protein>
    <submittedName>
        <fullName evidence="2">Uncharacterized protein</fullName>
    </submittedName>
</protein>
<dbReference type="EMBL" id="CACVBS010000029">
    <property type="protein sequence ID" value="CAA7260517.1"/>
    <property type="molecule type" value="Genomic_DNA"/>
</dbReference>
<keyword evidence="3" id="KW-1185">Reference proteome</keyword>
<accession>A0A8S0XML8</accession>
<dbReference type="InterPro" id="IPR023214">
    <property type="entry name" value="HAD_sf"/>
</dbReference>
<sequence length="313" mass="35209">MRLTAESAVLRCGQGLDLRIEELHVEEQTLRLQRMMFKPTSFNSTTMPLNIPGLLVPFQLLLYPRLVIPSLLVKDIRQIDFPSLKKAGYRGAVFDKDNCLTLPHRDILVPELQNAWKSCRETFGEGNVLIVSNSAGTYLDAGGIQSESVTYHLGVPVLFHKSFKPAYSCITAIRTYFSSLPNPIHDHELIVVGDRVFTDVVLANRIRMQSGKRRGLASSVDEQERSSTSDMEPQPLMGPSGPLAIWTTGVWEKESMLMRCLERSLVKYVERWSTPSSRELLDVNGFLKEDLTPAEPPRKAGVLELLTSRVRRA</sequence>
<dbReference type="AlphaFoldDB" id="A0A8S0XML8"/>
<gene>
    <name evidence="2" type="ORF">AAE3_LOCUS2635</name>
</gene>
<comment type="caution">
    <text evidence="2">The sequence shown here is derived from an EMBL/GenBank/DDBJ whole genome shotgun (WGS) entry which is preliminary data.</text>
</comment>
<dbReference type="InterPro" id="IPR036412">
    <property type="entry name" value="HAD-like_sf"/>
</dbReference>
<evidence type="ECO:0000256" key="1">
    <source>
        <dbReference type="SAM" id="MobiDB-lite"/>
    </source>
</evidence>